<name>A0A9D2KC44_9BACT</name>
<organism evidence="1 2">
    <name type="scientific">Candidatus Mucispirillum faecigallinarum</name>
    <dbReference type="NCBI Taxonomy" id="2838699"/>
    <lineage>
        <taxon>Bacteria</taxon>
        <taxon>Pseudomonadati</taxon>
        <taxon>Deferribacterota</taxon>
        <taxon>Deferribacteres</taxon>
        <taxon>Deferribacterales</taxon>
        <taxon>Mucispirillaceae</taxon>
        <taxon>Mucispirillum</taxon>
    </lineage>
</organism>
<sequence>FISFFAIVFRFYKIFYTYHFIVDYNFFNDIICSMNFRGCNHGCIHKKEIKVEQMKNIYVFRCAALKKYITKDEIKTRCNLFQGPLKIKEHSIDEFLN</sequence>
<feature type="non-terminal residue" evidence="1">
    <location>
        <position position="1"/>
    </location>
</feature>
<comment type="caution">
    <text evidence="1">The sequence shown here is derived from an EMBL/GenBank/DDBJ whole genome shotgun (WGS) entry which is preliminary data.</text>
</comment>
<accession>A0A9D2KC44</accession>
<reference evidence="1" key="2">
    <citation type="submission" date="2021-04" db="EMBL/GenBank/DDBJ databases">
        <authorList>
            <person name="Gilroy R."/>
        </authorList>
    </citation>
    <scope>NUCLEOTIDE SEQUENCE</scope>
    <source>
        <strain evidence="1">ChiW4-1371</strain>
    </source>
</reference>
<reference evidence="1" key="1">
    <citation type="journal article" date="2021" name="PeerJ">
        <title>Extensive microbial diversity within the chicken gut microbiome revealed by metagenomics and culture.</title>
        <authorList>
            <person name="Gilroy R."/>
            <person name="Ravi A."/>
            <person name="Getino M."/>
            <person name="Pursley I."/>
            <person name="Horton D.L."/>
            <person name="Alikhan N.F."/>
            <person name="Baker D."/>
            <person name="Gharbi K."/>
            <person name="Hall N."/>
            <person name="Watson M."/>
            <person name="Adriaenssens E.M."/>
            <person name="Foster-Nyarko E."/>
            <person name="Jarju S."/>
            <person name="Secka A."/>
            <person name="Antonio M."/>
            <person name="Oren A."/>
            <person name="Chaudhuri R.R."/>
            <person name="La Ragione R."/>
            <person name="Hildebrand F."/>
            <person name="Pallen M.J."/>
        </authorList>
    </citation>
    <scope>NUCLEOTIDE SEQUENCE</scope>
    <source>
        <strain evidence="1">ChiW4-1371</strain>
    </source>
</reference>
<evidence type="ECO:0000313" key="2">
    <source>
        <dbReference type="Proteomes" id="UP000824176"/>
    </source>
</evidence>
<protein>
    <submittedName>
        <fullName evidence="1">Uncharacterized protein</fullName>
    </submittedName>
</protein>
<proteinExistence type="predicted"/>
<gene>
    <name evidence="1" type="ORF">H9804_11120</name>
</gene>
<dbReference type="EMBL" id="DXAQ01000167">
    <property type="protein sequence ID" value="HIZ90485.1"/>
    <property type="molecule type" value="Genomic_DNA"/>
</dbReference>
<dbReference type="Proteomes" id="UP000824176">
    <property type="component" value="Unassembled WGS sequence"/>
</dbReference>
<dbReference type="AlphaFoldDB" id="A0A9D2KC44"/>
<evidence type="ECO:0000313" key="1">
    <source>
        <dbReference type="EMBL" id="HIZ90485.1"/>
    </source>
</evidence>